<feature type="compositionally biased region" description="Basic and acidic residues" evidence="1">
    <location>
        <begin position="126"/>
        <end position="143"/>
    </location>
</feature>
<dbReference type="AlphaFoldDB" id="A0A4P9Y6S4"/>
<dbReference type="EMBL" id="KZ987788">
    <property type="protein sequence ID" value="RKP14816.1"/>
    <property type="molecule type" value="Genomic_DNA"/>
</dbReference>
<feature type="compositionally biased region" description="Basic and acidic residues" evidence="1">
    <location>
        <begin position="514"/>
        <end position="528"/>
    </location>
</feature>
<organism evidence="2 3">
    <name type="scientific">Piptocephalis cylindrospora</name>
    <dbReference type="NCBI Taxonomy" id="1907219"/>
    <lineage>
        <taxon>Eukaryota</taxon>
        <taxon>Fungi</taxon>
        <taxon>Fungi incertae sedis</taxon>
        <taxon>Zoopagomycota</taxon>
        <taxon>Zoopagomycotina</taxon>
        <taxon>Zoopagomycetes</taxon>
        <taxon>Zoopagales</taxon>
        <taxon>Piptocephalidaceae</taxon>
        <taxon>Piptocephalis</taxon>
    </lineage>
</organism>
<protein>
    <submittedName>
        <fullName evidence="2">Uncharacterized protein</fullName>
    </submittedName>
</protein>
<feature type="compositionally biased region" description="Low complexity" evidence="1">
    <location>
        <begin position="146"/>
        <end position="161"/>
    </location>
</feature>
<evidence type="ECO:0000256" key="1">
    <source>
        <dbReference type="SAM" id="MobiDB-lite"/>
    </source>
</evidence>
<feature type="region of interest" description="Disordered" evidence="1">
    <location>
        <begin position="554"/>
        <end position="645"/>
    </location>
</feature>
<feature type="region of interest" description="Disordered" evidence="1">
    <location>
        <begin position="423"/>
        <end position="540"/>
    </location>
</feature>
<feature type="region of interest" description="Disordered" evidence="1">
    <location>
        <begin position="657"/>
        <end position="679"/>
    </location>
</feature>
<accession>A0A4P9Y6S4</accession>
<feature type="region of interest" description="Disordered" evidence="1">
    <location>
        <begin position="328"/>
        <end position="353"/>
    </location>
</feature>
<gene>
    <name evidence="2" type="ORF">BJ684DRAFT_14886</name>
</gene>
<feature type="region of interest" description="Disordered" evidence="1">
    <location>
        <begin position="105"/>
        <end position="281"/>
    </location>
</feature>
<feature type="compositionally biased region" description="Polar residues" evidence="1">
    <location>
        <begin position="262"/>
        <end position="275"/>
    </location>
</feature>
<feature type="compositionally biased region" description="Polar residues" evidence="1">
    <location>
        <begin position="209"/>
        <end position="224"/>
    </location>
</feature>
<feature type="compositionally biased region" description="Low complexity" evidence="1">
    <location>
        <begin position="113"/>
        <end position="123"/>
    </location>
</feature>
<feature type="compositionally biased region" description="Low complexity" evidence="1">
    <location>
        <begin position="27"/>
        <end position="57"/>
    </location>
</feature>
<feature type="compositionally biased region" description="Basic and acidic residues" evidence="1">
    <location>
        <begin position="724"/>
        <end position="740"/>
    </location>
</feature>
<keyword evidence="3" id="KW-1185">Reference proteome</keyword>
<feature type="region of interest" description="Disordered" evidence="1">
    <location>
        <begin position="717"/>
        <end position="740"/>
    </location>
</feature>
<dbReference type="OrthoDB" id="10589375at2759"/>
<dbReference type="Proteomes" id="UP000267251">
    <property type="component" value="Unassembled WGS sequence"/>
</dbReference>
<evidence type="ECO:0000313" key="3">
    <source>
        <dbReference type="Proteomes" id="UP000267251"/>
    </source>
</evidence>
<name>A0A4P9Y6S4_9FUNG</name>
<feature type="compositionally biased region" description="Basic residues" evidence="1">
    <location>
        <begin position="457"/>
        <end position="468"/>
    </location>
</feature>
<proteinExistence type="predicted"/>
<evidence type="ECO:0000313" key="2">
    <source>
        <dbReference type="EMBL" id="RKP14816.1"/>
    </source>
</evidence>
<sequence>MSQSSTLDPIGSRPRQEPRVPASRTTPPSLQLSLPPESSSSHFPPSPTTQLSSPSSTEYNVCHHDSLTEKVQGLHRLIPRLLQHAPSSLQLEVLKESFRWATEDEAVPITPNSSSSSSSESSSPGEEEKQCTSEDFNRPRDTEVQSTSSISSSSSPDTSSSLPFMSFDVDHTKSSSYSSSPPASPEDRETSHIMLGLIDEPIATKGDRANQTIKTLGRTPSASSLLPPITQEGSPENLEIEDQSNNEVDPSIHHRTPLSPESKGQLTSTLQSQADMSEGPNIHDSILEFSHEDDLLLAEPPSMFLRSGLSDPPDMSLTWEGILGFSGEGEDSGSTCTNVSSGFSSGKTIRPGSERGMWEEEEGLDAQVLMHLPEGADVSIMMDEDASLLGPGLDGVGGVQREERDHERLMRLPRILESHDERVEREVRGGTRPGIGMSVGSRIFSNSGKDRGGGHTLLKKAIRTASHRSGKESDEPRSGSYPSNLAIRTSHRSAKEMGEPKSGPHPSDMAIARSPDKSRAHEIFKPPREVQASPSDIALEKKRRVDAIIQARRMASAALSSKHQDIQGSYGSSSLSKVVSHRPPSSPSPPSLGSRRLDPNRDGTLLGSPLEPPRVLSPCSPTDHRRGSPPRSPITPLRSLPTRSLGEPSYVMVSTHSQYPIEAPKDRRDQPEGEGGTRGLVRVGSRIVQPGMSVLSRDTKPFLLDDPFRFSPCLRSGGRPAKRVSGEETLQREHHRPYEQDFEHPPPLPISHHGRYCQQPLPFLAIWY</sequence>
<feature type="compositionally biased region" description="Low complexity" evidence="1">
    <location>
        <begin position="568"/>
        <end position="578"/>
    </location>
</feature>
<feature type="compositionally biased region" description="Polar residues" evidence="1">
    <location>
        <begin position="332"/>
        <end position="347"/>
    </location>
</feature>
<reference evidence="3" key="1">
    <citation type="journal article" date="2018" name="Nat. Microbiol.">
        <title>Leveraging single-cell genomics to expand the fungal tree of life.</title>
        <authorList>
            <person name="Ahrendt S.R."/>
            <person name="Quandt C.A."/>
            <person name="Ciobanu D."/>
            <person name="Clum A."/>
            <person name="Salamov A."/>
            <person name="Andreopoulos B."/>
            <person name="Cheng J.F."/>
            <person name="Woyke T."/>
            <person name="Pelin A."/>
            <person name="Henrissat B."/>
            <person name="Reynolds N.K."/>
            <person name="Benny G.L."/>
            <person name="Smith M.E."/>
            <person name="James T.Y."/>
            <person name="Grigoriev I.V."/>
        </authorList>
    </citation>
    <scope>NUCLEOTIDE SEQUENCE [LARGE SCALE GENOMIC DNA]</scope>
</reference>
<feature type="region of interest" description="Disordered" evidence="1">
    <location>
        <begin position="1"/>
        <end position="61"/>
    </location>
</feature>